<dbReference type="Proteomes" id="UP000568050">
    <property type="component" value="Unassembled WGS sequence"/>
</dbReference>
<dbReference type="SUPFAM" id="SSF54211">
    <property type="entry name" value="Ribosomal protein S5 domain 2-like"/>
    <property type="match status" value="1"/>
</dbReference>
<protein>
    <submittedName>
        <fullName evidence="3">Magnesium chelatase family protein</fullName>
    </submittedName>
</protein>
<comment type="caution">
    <text evidence="3">The sequence shown here is derived from an EMBL/GenBank/DDBJ whole genome shotgun (WGS) entry which is preliminary data.</text>
</comment>
<gene>
    <name evidence="3" type="ORF">FHX50_000014</name>
</gene>
<sequence length="511" mass="53328">MSVARTLSMALNGLDGTVVDVEVQQTQGLPGMKIVGLAGTATLQAQDRVRAACHHAGHPKISQSKFIINLTPGWLPKSGSGFDLPVAVAVLDAHGVLRSGPRSRTLHIGELSLDGAILPVPGVLPSLLAAREAGITRAVIPAANAAEGRLVPDLEVIEAEHLADVIALYGGAFTRTRSDRTDHAAPAPRTAKAPVGDFADVHGQEQAKLAAEVAAAGGHHLSLIGPPGAGKTMIASRLPSILPPLATADALDLSAVLSLTGEFDAAAGLRRTPPFISPHHTASTASVIGGGSGIARPGAVSLAHGGVLFLDEAPEFQRTAMEALREPLESGVVRLHRSRGAITYPARFQLVIAANPCPCGQAWGKGGACTCSPMAKRRYLTRISGPIADRIDMRIDVPPVRAIAADTAPPAEPSAVIAQRVRAARERQAARLAGTGYHLNAQLPSSILSRLMPLPAAEEALLRRLVDRGALTMRGRARVHRLAWTLADLADRNQPTDADVGHALQLRGETH</sequence>
<dbReference type="InterPro" id="IPR004482">
    <property type="entry name" value="Mg_chelat-rel"/>
</dbReference>
<dbReference type="AlphaFoldDB" id="A0A839R0B7"/>
<keyword evidence="4" id="KW-1185">Reference proteome</keyword>
<dbReference type="InterPro" id="IPR003593">
    <property type="entry name" value="AAA+_ATPase"/>
</dbReference>
<name>A0A839R0B7_9MICO</name>
<dbReference type="PANTHER" id="PTHR32039">
    <property type="entry name" value="MAGNESIUM-CHELATASE SUBUNIT CHLI"/>
    <property type="match status" value="1"/>
</dbReference>
<dbReference type="RefSeq" id="WP_183373449.1">
    <property type="nucleotide sequence ID" value="NZ_CBCSFZ010000028.1"/>
</dbReference>
<dbReference type="InterPro" id="IPR027417">
    <property type="entry name" value="P-loop_NTPase"/>
</dbReference>
<dbReference type="Pfam" id="PF13541">
    <property type="entry name" value="ChlI"/>
    <property type="match status" value="1"/>
</dbReference>
<organism evidence="3 4">
    <name type="scientific">Helcobacillus massiliensis</name>
    <dbReference type="NCBI Taxonomy" id="521392"/>
    <lineage>
        <taxon>Bacteria</taxon>
        <taxon>Bacillati</taxon>
        <taxon>Actinomycetota</taxon>
        <taxon>Actinomycetes</taxon>
        <taxon>Micrococcales</taxon>
        <taxon>Dermabacteraceae</taxon>
        <taxon>Helcobacillus</taxon>
    </lineage>
</organism>
<dbReference type="InterPro" id="IPR000523">
    <property type="entry name" value="Mg_chelatse_chII-like_cat_dom"/>
</dbReference>
<dbReference type="InterPro" id="IPR014721">
    <property type="entry name" value="Ribsml_uS5_D2-typ_fold_subgr"/>
</dbReference>
<dbReference type="NCBIfam" id="TIGR00368">
    <property type="entry name" value="YifB family Mg chelatase-like AAA ATPase"/>
    <property type="match status" value="1"/>
</dbReference>
<dbReference type="Pfam" id="PF13335">
    <property type="entry name" value="Mg_chelatase_C"/>
    <property type="match status" value="1"/>
</dbReference>
<dbReference type="InterPro" id="IPR020568">
    <property type="entry name" value="Ribosomal_Su5_D2-typ_SF"/>
</dbReference>
<dbReference type="SMART" id="SM00382">
    <property type="entry name" value="AAA"/>
    <property type="match status" value="1"/>
</dbReference>
<dbReference type="PANTHER" id="PTHR32039:SF7">
    <property type="entry name" value="COMPETENCE PROTEIN COMM"/>
    <property type="match status" value="1"/>
</dbReference>
<dbReference type="InterPro" id="IPR025158">
    <property type="entry name" value="Mg_chelat-rel_C"/>
</dbReference>
<feature type="domain" description="AAA+ ATPase" evidence="2">
    <location>
        <begin position="217"/>
        <end position="401"/>
    </location>
</feature>
<dbReference type="Pfam" id="PF01078">
    <property type="entry name" value="Mg_chelatase"/>
    <property type="match status" value="1"/>
</dbReference>
<dbReference type="InterPro" id="IPR045006">
    <property type="entry name" value="CHLI-like"/>
</dbReference>
<comment type="similarity">
    <text evidence="1">Belongs to the Mg-chelatase subunits D/I family. ComM subfamily.</text>
</comment>
<proteinExistence type="inferred from homology"/>
<evidence type="ECO:0000313" key="3">
    <source>
        <dbReference type="EMBL" id="MBB3021766.1"/>
    </source>
</evidence>
<evidence type="ECO:0000256" key="1">
    <source>
        <dbReference type="ARBA" id="ARBA00006354"/>
    </source>
</evidence>
<dbReference type="SUPFAM" id="SSF52540">
    <property type="entry name" value="P-loop containing nucleoside triphosphate hydrolases"/>
    <property type="match status" value="1"/>
</dbReference>
<evidence type="ECO:0000259" key="2">
    <source>
        <dbReference type="SMART" id="SM00382"/>
    </source>
</evidence>
<dbReference type="Gene3D" id="3.40.50.300">
    <property type="entry name" value="P-loop containing nucleotide triphosphate hydrolases"/>
    <property type="match status" value="1"/>
</dbReference>
<dbReference type="GO" id="GO:0005524">
    <property type="term" value="F:ATP binding"/>
    <property type="evidence" value="ECO:0007669"/>
    <property type="project" value="InterPro"/>
</dbReference>
<reference evidence="3 4" key="1">
    <citation type="submission" date="2020-08" db="EMBL/GenBank/DDBJ databases">
        <title>Sequencing the genomes of 1000 actinobacteria strains.</title>
        <authorList>
            <person name="Klenk H.-P."/>
        </authorList>
    </citation>
    <scope>NUCLEOTIDE SEQUENCE [LARGE SCALE GENOMIC DNA]</scope>
    <source>
        <strain evidence="3 4">DSM 23040</strain>
    </source>
</reference>
<dbReference type="EMBL" id="JACHWP010000001">
    <property type="protein sequence ID" value="MBB3021766.1"/>
    <property type="molecule type" value="Genomic_DNA"/>
</dbReference>
<evidence type="ECO:0000313" key="4">
    <source>
        <dbReference type="Proteomes" id="UP000568050"/>
    </source>
</evidence>
<accession>A0A839R0B7</accession>
<dbReference type="Gene3D" id="3.30.230.10">
    <property type="match status" value="1"/>
</dbReference>